<feature type="compositionally biased region" description="Low complexity" evidence="1">
    <location>
        <begin position="169"/>
        <end position="180"/>
    </location>
</feature>
<sequence>MSALLRHVVLACALAGAVAGAWAQSRIYSCVDAKGRRLTSDRAIPECSDREQKELSPLGTVRRTIPPTLTPAERAVKDEQDRKLAEEQQRQAEEKRTQKLLVARYPSQTAHDAERAKALQPVDEAIASSRKRIAELQDQQKKLRTQADATKAPPEAVAKLKRQLEDNEQQAAAQARTVATQEEEKARITRRYDEQLVRLKRLWGQQAAASAPVTVR</sequence>
<dbReference type="AlphaFoldDB" id="A0A849KI43"/>
<dbReference type="Pfam" id="PF13511">
    <property type="entry name" value="DUF4124"/>
    <property type="match status" value="1"/>
</dbReference>
<evidence type="ECO:0000259" key="3">
    <source>
        <dbReference type="Pfam" id="PF13511"/>
    </source>
</evidence>
<reference evidence="4 5" key="2">
    <citation type="submission" date="2020-06" db="EMBL/GenBank/DDBJ databases">
        <title>Ramlibacter rhizophilus sp. nov., isolated from rhizosphere soil of national flower Mugunghwa from South Korea.</title>
        <authorList>
            <person name="Zheng-Fei Y."/>
            <person name="Huan T."/>
        </authorList>
    </citation>
    <scope>NUCLEOTIDE SEQUENCE [LARGE SCALE GENOMIC DNA]</scope>
    <source>
        <strain evidence="4 5">B156</strain>
    </source>
</reference>
<dbReference type="InterPro" id="IPR025392">
    <property type="entry name" value="DUF4124"/>
</dbReference>
<accession>A0A849KI43</accession>
<dbReference type="Proteomes" id="UP000552954">
    <property type="component" value="Unassembled WGS sequence"/>
</dbReference>
<evidence type="ECO:0000256" key="2">
    <source>
        <dbReference type="SAM" id="SignalP"/>
    </source>
</evidence>
<feature type="chain" id="PRO_5032962423" evidence="2">
    <location>
        <begin position="24"/>
        <end position="216"/>
    </location>
</feature>
<dbReference type="EMBL" id="JABFCS010000001">
    <property type="protein sequence ID" value="NNU45106.1"/>
    <property type="molecule type" value="Genomic_DNA"/>
</dbReference>
<name>A0A849KI43_9BURK</name>
<evidence type="ECO:0000256" key="1">
    <source>
        <dbReference type="SAM" id="MobiDB-lite"/>
    </source>
</evidence>
<feature type="region of interest" description="Disordered" evidence="1">
    <location>
        <begin position="165"/>
        <end position="186"/>
    </location>
</feature>
<gene>
    <name evidence="4" type="ORF">HK415_20990</name>
</gene>
<reference evidence="4 5" key="1">
    <citation type="submission" date="2020-05" db="EMBL/GenBank/DDBJ databases">
        <authorList>
            <person name="Khan S.A."/>
            <person name="Jeon C.O."/>
            <person name="Chun B.H."/>
        </authorList>
    </citation>
    <scope>NUCLEOTIDE SEQUENCE [LARGE SCALE GENOMIC DNA]</scope>
    <source>
        <strain evidence="4 5">B156</strain>
    </source>
</reference>
<keyword evidence="2" id="KW-0732">Signal</keyword>
<protein>
    <submittedName>
        <fullName evidence="4">DUF4124 domain-containing protein</fullName>
    </submittedName>
</protein>
<keyword evidence="5" id="KW-1185">Reference proteome</keyword>
<dbReference type="RefSeq" id="WP_171562638.1">
    <property type="nucleotide sequence ID" value="NZ_JABFCS010000001.1"/>
</dbReference>
<proteinExistence type="predicted"/>
<evidence type="ECO:0000313" key="4">
    <source>
        <dbReference type="EMBL" id="NNU45106.1"/>
    </source>
</evidence>
<feature type="region of interest" description="Disordered" evidence="1">
    <location>
        <begin position="75"/>
        <end position="98"/>
    </location>
</feature>
<organism evidence="4 5">
    <name type="scientific">Ramlibacter montanisoli</name>
    <dbReference type="NCBI Taxonomy" id="2732512"/>
    <lineage>
        <taxon>Bacteria</taxon>
        <taxon>Pseudomonadati</taxon>
        <taxon>Pseudomonadota</taxon>
        <taxon>Betaproteobacteria</taxon>
        <taxon>Burkholderiales</taxon>
        <taxon>Comamonadaceae</taxon>
        <taxon>Ramlibacter</taxon>
    </lineage>
</organism>
<feature type="domain" description="DUF4124" evidence="3">
    <location>
        <begin position="17"/>
        <end position="56"/>
    </location>
</feature>
<feature type="compositionally biased region" description="Basic and acidic residues" evidence="1">
    <location>
        <begin position="75"/>
        <end position="97"/>
    </location>
</feature>
<feature type="signal peptide" evidence="2">
    <location>
        <begin position="1"/>
        <end position="23"/>
    </location>
</feature>
<comment type="caution">
    <text evidence="4">The sequence shown here is derived from an EMBL/GenBank/DDBJ whole genome shotgun (WGS) entry which is preliminary data.</text>
</comment>
<evidence type="ECO:0000313" key="5">
    <source>
        <dbReference type="Proteomes" id="UP000552954"/>
    </source>
</evidence>